<dbReference type="SMART" id="SM00042">
    <property type="entry name" value="CUB"/>
    <property type="match status" value="1"/>
</dbReference>
<evidence type="ECO:0000256" key="2">
    <source>
        <dbReference type="ARBA" id="ARBA00023157"/>
    </source>
</evidence>
<comment type="caution">
    <text evidence="3">Lacks conserved residue(s) required for the propagation of feature annotation.</text>
</comment>
<keyword evidence="2" id="KW-1015">Disulfide bond</keyword>
<keyword evidence="1" id="KW-0677">Repeat</keyword>
<dbReference type="Pfam" id="PF00431">
    <property type="entry name" value="CUB"/>
    <property type="match status" value="1"/>
</dbReference>
<dbReference type="PANTHER" id="PTHR24251">
    <property type="entry name" value="OVOCHYMASE-RELATED"/>
    <property type="match status" value="1"/>
</dbReference>
<sequence length="126" mass="14130">YLRCGGKIDLVSIGSSSTFTSPNYPDNYSDYMQCMWFIQAPEETKILLTFNDFEMESPDSTGCYDFLEIRPSKCAAATIVPDKLRFCGKALAPDVDDSPYELLSDDNNYVIKMVTDKTDSSRGFNA</sequence>
<feature type="domain" description="CUB" evidence="4">
    <location>
        <begin position="4"/>
        <end position="126"/>
    </location>
</feature>
<proteinExistence type="predicted"/>
<dbReference type="WBParaSite" id="nRc.2.0.1.t43249-RA">
    <property type="protein sequence ID" value="nRc.2.0.1.t43249-RA"/>
    <property type="gene ID" value="nRc.2.0.1.g43249"/>
</dbReference>
<dbReference type="Gene3D" id="2.60.120.290">
    <property type="entry name" value="Spermadhesin, CUB domain"/>
    <property type="match status" value="1"/>
</dbReference>
<dbReference type="CDD" id="cd00041">
    <property type="entry name" value="CUB"/>
    <property type="match status" value="1"/>
</dbReference>
<dbReference type="InterPro" id="IPR035914">
    <property type="entry name" value="Sperma_CUB_dom_sf"/>
</dbReference>
<name>A0A915KXP7_ROMCU</name>
<evidence type="ECO:0000259" key="4">
    <source>
        <dbReference type="PROSITE" id="PS01180"/>
    </source>
</evidence>
<dbReference type="PROSITE" id="PS01180">
    <property type="entry name" value="CUB"/>
    <property type="match status" value="1"/>
</dbReference>
<evidence type="ECO:0000313" key="6">
    <source>
        <dbReference type="WBParaSite" id="nRc.2.0.1.t43249-RA"/>
    </source>
</evidence>
<reference evidence="6" key="1">
    <citation type="submission" date="2022-11" db="UniProtKB">
        <authorList>
            <consortium name="WormBaseParasite"/>
        </authorList>
    </citation>
    <scope>IDENTIFICATION</scope>
</reference>
<dbReference type="AlphaFoldDB" id="A0A915KXP7"/>
<evidence type="ECO:0000256" key="1">
    <source>
        <dbReference type="ARBA" id="ARBA00022737"/>
    </source>
</evidence>
<dbReference type="Proteomes" id="UP000887565">
    <property type="component" value="Unplaced"/>
</dbReference>
<evidence type="ECO:0000256" key="3">
    <source>
        <dbReference type="PROSITE-ProRule" id="PRU00059"/>
    </source>
</evidence>
<protein>
    <submittedName>
        <fullName evidence="6">CUB domain-containing protein</fullName>
    </submittedName>
</protein>
<keyword evidence="5" id="KW-1185">Reference proteome</keyword>
<organism evidence="5 6">
    <name type="scientific">Romanomermis culicivorax</name>
    <name type="common">Nematode worm</name>
    <dbReference type="NCBI Taxonomy" id="13658"/>
    <lineage>
        <taxon>Eukaryota</taxon>
        <taxon>Metazoa</taxon>
        <taxon>Ecdysozoa</taxon>
        <taxon>Nematoda</taxon>
        <taxon>Enoplea</taxon>
        <taxon>Dorylaimia</taxon>
        <taxon>Mermithida</taxon>
        <taxon>Mermithoidea</taxon>
        <taxon>Mermithidae</taxon>
        <taxon>Romanomermis</taxon>
    </lineage>
</organism>
<dbReference type="FunFam" id="2.60.120.290:FF:000005">
    <property type="entry name" value="Procollagen C-endopeptidase enhancer 1"/>
    <property type="match status" value="1"/>
</dbReference>
<dbReference type="SUPFAM" id="SSF49854">
    <property type="entry name" value="Spermadhesin, CUB domain"/>
    <property type="match status" value="1"/>
</dbReference>
<evidence type="ECO:0000313" key="5">
    <source>
        <dbReference type="Proteomes" id="UP000887565"/>
    </source>
</evidence>
<accession>A0A915KXP7</accession>
<dbReference type="InterPro" id="IPR000859">
    <property type="entry name" value="CUB_dom"/>
</dbReference>